<feature type="transmembrane region" description="Helical" evidence="2">
    <location>
        <begin position="6"/>
        <end position="23"/>
    </location>
</feature>
<sequence length="121" mass="14034">MVLNVYTFSVIFSLIFLLVVTDFVRKGTLSEQHSLFWFIFALAMLLLAANSRLLEFLSRLLHIYYAPSVLFLFGFLLITIYSFHLTIIVSRQSEKLLKLTQEIALLKNKIEEQADKTVKSK</sequence>
<feature type="coiled-coil region" evidence="1">
    <location>
        <begin position="89"/>
        <end position="116"/>
    </location>
</feature>
<evidence type="ECO:0000313" key="4">
    <source>
        <dbReference type="Proteomes" id="UP000182811"/>
    </source>
</evidence>
<name>A0A1J5NJ55_NEOTH</name>
<dbReference type="EMBL" id="MDDC01000013">
    <property type="protein sequence ID" value="OIQ58598.1"/>
    <property type="molecule type" value="Genomic_DNA"/>
</dbReference>
<protein>
    <recommendedName>
        <fullName evidence="5">DUF2304 domain-containing protein</fullName>
    </recommendedName>
</protein>
<evidence type="ECO:0000313" key="3">
    <source>
        <dbReference type="EMBL" id="OIQ58598.1"/>
    </source>
</evidence>
<evidence type="ECO:0000256" key="1">
    <source>
        <dbReference type="SAM" id="Coils"/>
    </source>
</evidence>
<dbReference type="OrthoDB" id="677868at2"/>
<dbReference type="AlphaFoldDB" id="A0A1J5NJ55"/>
<organism evidence="3 4">
    <name type="scientific">Neomoorella thermoacetica</name>
    <name type="common">Clostridium thermoaceticum</name>
    <dbReference type="NCBI Taxonomy" id="1525"/>
    <lineage>
        <taxon>Bacteria</taxon>
        <taxon>Bacillati</taxon>
        <taxon>Bacillota</taxon>
        <taxon>Clostridia</taxon>
        <taxon>Neomoorellales</taxon>
        <taxon>Neomoorellaceae</taxon>
        <taxon>Neomoorella</taxon>
    </lineage>
</organism>
<feature type="transmembrane region" description="Helical" evidence="2">
    <location>
        <begin position="35"/>
        <end position="53"/>
    </location>
</feature>
<dbReference type="Proteomes" id="UP000182811">
    <property type="component" value="Unassembled WGS sequence"/>
</dbReference>
<keyword evidence="2" id="KW-1133">Transmembrane helix</keyword>
<evidence type="ECO:0000256" key="2">
    <source>
        <dbReference type="SAM" id="Phobius"/>
    </source>
</evidence>
<reference evidence="3 4" key="1">
    <citation type="submission" date="2016-08" db="EMBL/GenBank/DDBJ databases">
        <title>Genome-based comparison of Moorella thermoacetic strains.</title>
        <authorList>
            <person name="Poehlein A."/>
            <person name="Bengelsdorf F.R."/>
            <person name="Esser C."/>
            <person name="Duerre P."/>
            <person name="Daniel R."/>
        </authorList>
    </citation>
    <scope>NUCLEOTIDE SEQUENCE [LARGE SCALE GENOMIC DNA]</scope>
    <source>
        <strain evidence="3 4">DSM 21394</strain>
    </source>
</reference>
<dbReference type="Pfam" id="PF10066">
    <property type="entry name" value="DUF2304"/>
    <property type="match status" value="1"/>
</dbReference>
<accession>A0A1J5NJ55</accession>
<feature type="transmembrane region" description="Helical" evidence="2">
    <location>
        <begin position="65"/>
        <end position="89"/>
    </location>
</feature>
<evidence type="ECO:0008006" key="5">
    <source>
        <dbReference type="Google" id="ProtNLM"/>
    </source>
</evidence>
<keyword evidence="2" id="KW-0812">Transmembrane</keyword>
<comment type="caution">
    <text evidence="3">The sequence shown here is derived from an EMBL/GenBank/DDBJ whole genome shotgun (WGS) entry which is preliminary data.</text>
</comment>
<gene>
    <name evidence="3" type="ORF">MOTE_17860</name>
</gene>
<dbReference type="InterPro" id="IPR019277">
    <property type="entry name" value="DUF2304"/>
</dbReference>
<keyword evidence="2" id="KW-0472">Membrane</keyword>
<keyword evidence="1" id="KW-0175">Coiled coil</keyword>
<proteinExistence type="predicted"/>